<dbReference type="GO" id="GO:0055085">
    <property type="term" value="P:transmembrane transport"/>
    <property type="evidence" value="ECO:0007669"/>
    <property type="project" value="InterPro"/>
</dbReference>
<dbReference type="SUPFAM" id="SSF161098">
    <property type="entry name" value="MetI-like"/>
    <property type="match status" value="1"/>
</dbReference>
<evidence type="ECO:0000313" key="9">
    <source>
        <dbReference type="EMBL" id="VYU19445.1"/>
    </source>
</evidence>
<feature type="transmembrane region" description="Helical" evidence="7">
    <location>
        <begin position="69"/>
        <end position="96"/>
    </location>
</feature>
<dbReference type="EMBL" id="CACRTV010000043">
    <property type="protein sequence ID" value="VYU19445.1"/>
    <property type="molecule type" value="Genomic_DNA"/>
</dbReference>
<evidence type="ECO:0000256" key="6">
    <source>
        <dbReference type="ARBA" id="ARBA00023136"/>
    </source>
</evidence>
<organism evidence="9">
    <name type="scientific">Clostridium paraputrificum</name>
    <dbReference type="NCBI Taxonomy" id="29363"/>
    <lineage>
        <taxon>Bacteria</taxon>
        <taxon>Bacillati</taxon>
        <taxon>Bacillota</taxon>
        <taxon>Clostridia</taxon>
        <taxon>Eubacteriales</taxon>
        <taxon>Clostridiaceae</taxon>
        <taxon>Clostridium</taxon>
    </lineage>
</organism>
<evidence type="ECO:0000256" key="5">
    <source>
        <dbReference type="ARBA" id="ARBA00022989"/>
    </source>
</evidence>
<comment type="similarity">
    <text evidence="7">Belongs to the binding-protein-dependent transport system permease family.</text>
</comment>
<keyword evidence="5 7" id="KW-1133">Transmembrane helix</keyword>
<evidence type="ECO:0000259" key="8">
    <source>
        <dbReference type="PROSITE" id="PS50928"/>
    </source>
</evidence>
<reference evidence="9" key="1">
    <citation type="submission" date="2019-11" db="EMBL/GenBank/DDBJ databases">
        <authorList>
            <person name="Feng L."/>
        </authorList>
    </citation>
    <scope>NUCLEOTIDE SEQUENCE</scope>
    <source>
        <strain evidence="9">CParaputrificumLFYP93</strain>
    </source>
</reference>
<protein>
    <submittedName>
        <fullName evidence="9">Inner membrane ABC transporter permease protein YcjP</fullName>
    </submittedName>
</protein>
<evidence type="ECO:0000256" key="1">
    <source>
        <dbReference type="ARBA" id="ARBA00004651"/>
    </source>
</evidence>
<keyword evidence="2 7" id="KW-0813">Transport</keyword>
<name>A0A6N3CU44_9CLOT</name>
<feature type="domain" description="ABC transmembrane type-1" evidence="8">
    <location>
        <begin position="73"/>
        <end position="271"/>
    </location>
</feature>
<dbReference type="Gene3D" id="1.10.3720.10">
    <property type="entry name" value="MetI-like"/>
    <property type="match status" value="1"/>
</dbReference>
<keyword evidence="4 7" id="KW-0812">Transmembrane</keyword>
<feature type="transmembrane region" description="Helical" evidence="7">
    <location>
        <begin position="139"/>
        <end position="160"/>
    </location>
</feature>
<evidence type="ECO:0000256" key="7">
    <source>
        <dbReference type="RuleBase" id="RU363032"/>
    </source>
</evidence>
<feature type="transmembrane region" description="Helical" evidence="7">
    <location>
        <begin position="12"/>
        <end position="33"/>
    </location>
</feature>
<dbReference type="Pfam" id="PF00528">
    <property type="entry name" value="BPD_transp_1"/>
    <property type="match status" value="1"/>
</dbReference>
<gene>
    <name evidence="9" type="primary">ycjP</name>
    <name evidence="9" type="ORF">CPLFYP93_01619</name>
</gene>
<evidence type="ECO:0000256" key="3">
    <source>
        <dbReference type="ARBA" id="ARBA00022475"/>
    </source>
</evidence>
<feature type="transmembrane region" description="Helical" evidence="7">
    <location>
        <begin position="181"/>
        <end position="206"/>
    </location>
</feature>
<dbReference type="InterPro" id="IPR000515">
    <property type="entry name" value="MetI-like"/>
</dbReference>
<evidence type="ECO:0000256" key="4">
    <source>
        <dbReference type="ARBA" id="ARBA00022692"/>
    </source>
</evidence>
<dbReference type="PANTHER" id="PTHR43744:SF9">
    <property type="entry name" value="POLYGALACTURONAN_RHAMNOGALACTURONAN TRANSPORT SYSTEM PERMEASE PROTEIN YTCP"/>
    <property type="match status" value="1"/>
</dbReference>
<dbReference type="GO" id="GO:0005886">
    <property type="term" value="C:plasma membrane"/>
    <property type="evidence" value="ECO:0007669"/>
    <property type="project" value="UniProtKB-SubCell"/>
</dbReference>
<feature type="transmembrane region" description="Helical" evidence="7">
    <location>
        <begin position="254"/>
        <end position="274"/>
    </location>
</feature>
<dbReference type="PROSITE" id="PS50928">
    <property type="entry name" value="ABC_TM1"/>
    <property type="match status" value="1"/>
</dbReference>
<dbReference type="AlphaFoldDB" id="A0A6N3CU44"/>
<sequence length="289" mass="31715">MIESKGTKIFYVVNYIILTILAIVVILPFMHLISKSFSSNSAVISGQVGFFPVDFTTSAYEFVILNKEFFTSFAVSVFVTLVGTILSVGITVLTAYPLSKPNFIGRKFFLKIFVITMLFGGTMISSFLLIKGLGMYNTIWALIIPGILAPYNMLLIKNFLEGIPEALEEAASIDGANSMQILIKIIAPLMLPSIATIGLFYAVSYWNSYFNGIMYVTDAELKPLQTYLYEVLRLSTLPAHELPAELADKVSTGAVQSATVMASTIPILVVYPFLQKYFVKGLVVGSVKG</sequence>
<accession>A0A6N3CU44</accession>
<proteinExistence type="inferred from homology"/>
<comment type="subcellular location">
    <subcellularLocation>
        <location evidence="1 7">Cell membrane</location>
        <topology evidence="1 7">Multi-pass membrane protein</topology>
    </subcellularLocation>
</comment>
<dbReference type="CDD" id="cd06261">
    <property type="entry name" value="TM_PBP2"/>
    <property type="match status" value="1"/>
</dbReference>
<dbReference type="InterPro" id="IPR035906">
    <property type="entry name" value="MetI-like_sf"/>
</dbReference>
<feature type="transmembrane region" description="Helical" evidence="7">
    <location>
        <begin position="108"/>
        <end position="133"/>
    </location>
</feature>
<evidence type="ECO:0000256" key="2">
    <source>
        <dbReference type="ARBA" id="ARBA00022448"/>
    </source>
</evidence>
<dbReference type="PANTHER" id="PTHR43744">
    <property type="entry name" value="ABC TRANSPORTER PERMEASE PROTEIN MG189-RELATED-RELATED"/>
    <property type="match status" value="1"/>
</dbReference>
<keyword evidence="3" id="KW-1003">Cell membrane</keyword>
<keyword evidence="6 7" id="KW-0472">Membrane</keyword>
<dbReference type="RefSeq" id="WP_156560988.1">
    <property type="nucleotide sequence ID" value="NZ_CACRTV010000043.1"/>
</dbReference>